<dbReference type="PANTHER" id="PTHR24198">
    <property type="entry name" value="ANKYRIN REPEAT AND PROTEIN KINASE DOMAIN-CONTAINING PROTEIN"/>
    <property type="match status" value="1"/>
</dbReference>
<dbReference type="OrthoDB" id="194358at2759"/>
<keyword evidence="2 3" id="KW-0040">ANK repeat</keyword>
<dbReference type="RefSeq" id="XP_040667060.1">
    <property type="nucleotide sequence ID" value="XM_040817259.1"/>
</dbReference>
<name>A0A1L9PIG4_ASPVE</name>
<evidence type="ECO:0000259" key="4">
    <source>
        <dbReference type="Pfam" id="PF14420"/>
    </source>
</evidence>
<reference evidence="6" key="1">
    <citation type="journal article" date="2017" name="Genome Biol.">
        <title>Comparative genomics reveals high biological diversity and specific adaptations in the industrially and medically important fungal genus Aspergillus.</title>
        <authorList>
            <person name="de Vries R.P."/>
            <person name="Riley R."/>
            <person name="Wiebenga A."/>
            <person name="Aguilar-Osorio G."/>
            <person name="Amillis S."/>
            <person name="Uchima C.A."/>
            <person name="Anderluh G."/>
            <person name="Asadollahi M."/>
            <person name="Askin M."/>
            <person name="Barry K."/>
            <person name="Battaglia E."/>
            <person name="Bayram O."/>
            <person name="Benocci T."/>
            <person name="Braus-Stromeyer S.A."/>
            <person name="Caldana C."/>
            <person name="Canovas D."/>
            <person name="Cerqueira G.C."/>
            <person name="Chen F."/>
            <person name="Chen W."/>
            <person name="Choi C."/>
            <person name="Clum A."/>
            <person name="Dos Santos R.A."/>
            <person name="Damasio A.R."/>
            <person name="Diallinas G."/>
            <person name="Emri T."/>
            <person name="Fekete E."/>
            <person name="Flipphi M."/>
            <person name="Freyberg S."/>
            <person name="Gallo A."/>
            <person name="Gournas C."/>
            <person name="Habgood R."/>
            <person name="Hainaut M."/>
            <person name="Harispe M.L."/>
            <person name="Henrissat B."/>
            <person name="Hilden K.S."/>
            <person name="Hope R."/>
            <person name="Hossain A."/>
            <person name="Karabika E."/>
            <person name="Karaffa L."/>
            <person name="Karanyi Z."/>
            <person name="Krasevec N."/>
            <person name="Kuo A."/>
            <person name="Kusch H."/>
            <person name="LaButti K."/>
            <person name="Lagendijk E.L."/>
            <person name="Lapidus A."/>
            <person name="Levasseur A."/>
            <person name="Lindquist E."/>
            <person name="Lipzen A."/>
            <person name="Logrieco A.F."/>
            <person name="MacCabe A."/>
            <person name="Maekelae M.R."/>
            <person name="Malavazi I."/>
            <person name="Melin P."/>
            <person name="Meyer V."/>
            <person name="Mielnichuk N."/>
            <person name="Miskei M."/>
            <person name="Molnar A.P."/>
            <person name="Mule G."/>
            <person name="Ngan C.Y."/>
            <person name="Orejas M."/>
            <person name="Orosz E."/>
            <person name="Ouedraogo J.P."/>
            <person name="Overkamp K.M."/>
            <person name="Park H.-S."/>
            <person name="Perrone G."/>
            <person name="Piumi F."/>
            <person name="Punt P.J."/>
            <person name="Ram A.F."/>
            <person name="Ramon A."/>
            <person name="Rauscher S."/>
            <person name="Record E."/>
            <person name="Riano-Pachon D.M."/>
            <person name="Robert V."/>
            <person name="Roehrig J."/>
            <person name="Ruller R."/>
            <person name="Salamov A."/>
            <person name="Salih N.S."/>
            <person name="Samson R.A."/>
            <person name="Sandor E."/>
            <person name="Sanguinetti M."/>
            <person name="Schuetze T."/>
            <person name="Sepcic K."/>
            <person name="Shelest E."/>
            <person name="Sherlock G."/>
            <person name="Sophianopoulou V."/>
            <person name="Squina F.M."/>
            <person name="Sun H."/>
            <person name="Susca A."/>
            <person name="Todd R.B."/>
            <person name="Tsang A."/>
            <person name="Unkles S.E."/>
            <person name="van de Wiele N."/>
            <person name="van Rossen-Uffink D."/>
            <person name="Oliveira J.V."/>
            <person name="Vesth T.C."/>
            <person name="Visser J."/>
            <person name="Yu J.-H."/>
            <person name="Zhou M."/>
            <person name="Andersen M.R."/>
            <person name="Archer D.B."/>
            <person name="Baker S.E."/>
            <person name="Benoit I."/>
            <person name="Brakhage A.A."/>
            <person name="Braus G.H."/>
            <person name="Fischer R."/>
            <person name="Frisvad J.C."/>
            <person name="Goldman G.H."/>
            <person name="Houbraken J."/>
            <person name="Oakley B."/>
            <person name="Pocsi I."/>
            <person name="Scazzocchio C."/>
            <person name="Seiboth B."/>
            <person name="vanKuyk P.A."/>
            <person name="Wortman J."/>
            <person name="Dyer P.S."/>
            <person name="Grigoriev I.V."/>
        </authorList>
    </citation>
    <scope>NUCLEOTIDE SEQUENCE [LARGE SCALE GENOMIC DNA]</scope>
    <source>
        <strain evidence="6">CBS 583.65</strain>
    </source>
</reference>
<evidence type="ECO:0000256" key="2">
    <source>
        <dbReference type="ARBA" id="ARBA00023043"/>
    </source>
</evidence>
<dbReference type="Pfam" id="PF14420">
    <property type="entry name" value="Clr5"/>
    <property type="match status" value="1"/>
</dbReference>
<feature type="repeat" description="ANK" evidence="3">
    <location>
        <begin position="1005"/>
        <end position="1037"/>
    </location>
</feature>
<dbReference type="InterPro" id="IPR025676">
    <property type="entry name" value="Clr5_dom"/>
</dbReference>
<dbReference type="STRING" id="1036611.A0A1L9PIG4"/>
<keyword evidence="1" id="KW-0677">Repeat</keyword>
<dbReference type="VEuPathDB" id="FungiDB:ASPVEDRAFT_82823"/>
<organism evidence="5 6">
    <name type="scientific">Aspergillus versicolor CBS 583.65</name>
    <dbReference type="NCBI Taxonomy" id="1036611"/>
    <lineage>
        <taxon>Eukaryota</taxon>
        <taxon>Fungi</taxon>
        <taxon>Dikarya</taxon>
        <taxon>Ascomycota</taxon>
        <taxon>Pezizomycotina</taxon>
        <taxon>Eurotiomycetes</taxon>
        <taxon>Eurotiomycetidae</taxon>
        <taxon>Eurotiales</taxon>
        <taxon>Aspergillaceae</taxon>
        <taxon>Aspergillus</taxon>
        <taxon>Aspergillus subgen. Nidulantes</taxon>
    </lineage>
</organism>
<dbReference type="InterPro" id="IPR002110">
    <property type="entry name" value="Ankyrin_rpt"/>
</dbReference>
<dbReference type="AlphaFoldDB" id="A0A1L9PIG4"/>
<dbReference type="PROSITE" id="PS50297">
    <property type="entry name" value="ANK_REP_REGION"/>
    <property type="match status" value="5"/>
</dbReference>
<dbReference type="SMART" id="SM00248">
    <property type="entry name" value="ANK"/>
    <property type="match status" value="12"/>
</dbReference>
<evidence type="ECO:0000256" key="1">
    <source>
        <dbReference type="ARBA" id="ARBA00022737"/>
    </source>
</evidence>
<evidence type="ECO:0000313" key="6">
    <source>
        <dbReference type="Proteomes" id="UP000184073"/>
    </source>
</evidence>
<proteinExistence type="predicted"/>
<evidence type="ECO:0000256" key="3">
    <source>
        <dbReference type="PROSITE-ProRule" id="PRU00023"/>
    </source>
</evidence>
<dbReference type="PROSITE" id="PS50088">
    <property type="entry name" value="ANK_REPEAT"/>
    <property type="match status" value="5"/>
</dbReference>
<dbReference type="EMBL" id="KV878128">
    <property type="protein sequence ID" value="OJJ01298.1"/>
    <property type="molecule type" value="Genomic_DNA"/>
</dbReference>
<evidence type="ECO:0000313" key="5">
    <source>
        <dbReference type="EMBL" id="OJJ01298.1"/>
    </source>
</evidence>
<dbReference type="Pfam" id="PF12796">
    <property type="entry name" value="Ank_2"/>
    <property type="match status" value="1"/>
</dbReference>
<feature type="repeat" description="ANK" evidence="3">
    <location>
        <begin position="739"/>
        <end position="766"/>
    </location>
</feature>
<feature type="repeat" description="ANK" evidence="3">
    <location>
        <begin position="546"/>
        <end position="578"/>
    </location>
</feature>
<dbReference type="Gene3D" id="1.25.40.20">
    <property type="entry name" value="Ankyrin repeat-containing domain"/>
    <property type="match status" value="4"/>
</dbReference>
<gene>
    <name evidence="5" type="ORF">ASPVEDRAFT_82823</name>
</gene>
<keyword evidence="6" id="KW-1185">Reference proteome</keyword>
<dbReference type="Pfam" id="PF13637">
    <property type="entry name" value="Ank_4"/>
    <property type="match status" value="1"/>
</dbReference>
<dbReference type="InterPro" id="IPR036770">
    <property type="entry name" value="Ankyrin_rpt-contain_sf"/>
</dbReference>
<dbReference type="GeneID" id="63732770"/>
<accession>A0A1L9PIG4</accession>
<feature type="repeat" description="ANK" evidence="3">
    <location>
        <begin position="970"/>
        <end position="1002"/>
    </location>
</feature>
<dbReference type="SUPFAM" id="SSF48403">
    <property type="entry name" value="Ankyrin repeat"/>
    <property type="match status" value="3"/>
</dbReference>
<sequence length="1128" mass="125080">MADSWDAHRAEIEQLYIQENRTLKYIAEFMTSKGFRKTKSQYETQFKKWGLRKKQTVPRNANWDFIARRVEKRKRLHGKESEVVIDEETIPREKVRKLQYGKTFVSTAARFSGYGAPSPKTPEGVVVRTPPSIARLAGQAWSGGLSLAWSPSLPWLQFTKLLHVNQNRDLPALSSVISIPLSSEVSVQPDVEKDELIHLENAFPLEIRSKLLHMDTDSRMKAMLSMFMPEEYEGQHQLTQTNRLSTELYMLSNSLQPYDELHSFWEYNDRLLAMIRTFGWHKGCQFKILLASQEPTVEAIVEKIFSSAVCEVDIEVMKLILEAGMDPNSLVDSEIGLRTPLQVAATVTDSRGAEMAELLISRKADIQLIQSGDSALRMAIGYRNGWVIEVLLRHNVVVDIQCLAAATSKVDANLFEKLLASFADIKRLGYNELRGNVKSPLFSAISANKEKLIEVLLRHNVVVDILCLAEATRTVDANLFETLLKSCPDVTGLIYNADIKFPTQRGNITLLGAAAKSGRLEIIETILRVCPGLVNPRELEATGGADYVSPISAAIANNHMEALKALLDAGVDINFVNGCEEPPLEQALARDNFRAYEILVESGVTITRPLSYQKLRVLMRFISGEEDCVRSMTQLIGESARVSHNVTEWSGEVLAEAINNNDLLVIGLLLDFGATVVATKVNYTWKKTAQYLDTRGALQAILDENGDNILLTVLMMQNWDLAQWLLIRAPLLQDERLYSGHTPLCSAASSKQPELVRLMLIYGAKVTDRVLCMAINRMEEDAICGESASDEALEVLRLLLSGFTGPAPNVIVMATRIYSHNLSLCDSTRQDTNVLQLLLSEGVEPTGTLGEVVAGDLNDPVQPQSALELVVWDRNRLALDILTQPHYHWGAQALGRCLAVACTVSGEDFVDSILQRNPRMNEYVHTDFEYGNVNFSTALQIAVREQKVSVVRKLLGFADTDINCAAKGHRGRTALQHAVEKGNLELITMLLNHDADVTSPPAENRGATALQLAAIKGYLPIARRLLDLGADVNAAGADIEGRMALEGAAEHGRVDMVHMLLEEGAWILGDAGEKQYKNAVSLARKNGHYAVARMLERFKSRAEQVHGHISSIAVDGGGEVYEEEHSMI</sequence>
<feature type="repeat" description="ANK" evidence="3">
    <location>
        <begin position="1040"/>
        <end position="1065"/>
    </location>
</feature>
<protein>
    <recommendedName>
        <fullName evidence="4">Clr5 domain-containing protein</fullName>
    </recommendedName>
</protein>
<dbReference type="Proteomes" id="UP000184073">
    <property type="component" value="Unassembled WGS sequence"/>
</dbReference>
<dbReference type="PANTHER" id="PTHR24198:SF165">
    <property type="entry name" value="ANKYRIN REPEAT-CONTAINING PROTEIN-RELATED"/>
    <property type="match status" value="1"/>
</dbReference>
<feature type="domain" description="Clr5" evidence="4">
    <location>
        <begin position="1"/>
        <end position="53"/>
    </location>
</feature>